<dbReference type="InterPro" id="IPR023210">
    <property type="entry name" value="NADP_OxRdtase_dom"/>
</dbReference>
<feature type="site" description="Lowers pKa of active site Tyr" evidence="7">
    <location>
        <position position="84"/>
    </location>
</feature>
<name>C9RRW6_FIBSS</name>
<evidence type="ECO:0000256" key="7">
    <source>
        <dbReference type="PIRSR" id="PIRSR000097-3"/>
    </source>
</evidence>
<dbReference type="Proteomes" id="UP000001497">
    <property type="component" value="Chromosome"/>
</dbReference>
<keyword evidence="2" id="KW-0521">NADP</keyword>
<accession>C9RRW6</accession>
<dbReference type="SUPFAM" id="SSF51430">
    <property type="entry name" value="NAD(P)-linked oxidoreductase"/>
    <property type="match status" value="1"/>
</dbReference>
<dbReference type="KEGG" id="fsc:FSU_2203"/>
<dbReference type="PATRIC" id="fig|59374.8.peg.2114"/>
<dbReference type="PANTHER" id="PTHR43827">
    <property type="entry name" value="2,5-DIKETO-D-GLUCONIC ACID REDUCTASE"/>
    <property type="match status" value="1"/>
</dbReference>
<evidence type="ECO:0000256" key="6">
    <source>
        <dbReference type="PIRSR" id="PIRSR000097-2"/>
    </source>
</evidence>
<dbReference type="HOGENOM" id="CLU_023205_0_1_0"/>
<organism evidence="10 11">
    <name type="scientific">Fibrobacter succinogenes (strain ATCC 19169 / S85)</name>
    <dbReference type="NCBI Taxonomy" id="59374"/>
    <lineage>
        <taxon>Bacteria</taxon>
        <taxon>Pseudomonadati</taxon>
        <taxon>Fibrobacterota</taxon>
        <taxon>Fibrobacteria</taxon>
        <taxon>Fibrobacterales</taxon>
        <taxon>Fibrobacteraceae</taxon>
        <taxon>Fibrobacter</taxon>
    </lineage>
</organism>
<dbReference type="PROSITE" id="PS00798">
    <property type="entry name" value="ALDOKETO_REDUCTASE_1"/>
    <property type="match status" value="1"/>
</dbReference>
<dbReference type="PRINTS" id="PR00069">
    <property type="entry name" value="ALDKETRDTASE"/>
</dbReference>
<evidence type="ECO:0000313" key="12">
    <source>
        <dbReference type="Proteomes" id="UP000001497"/>
    </source>
</evidence>
<evidence type="ECO:0000256" key="2">
    <source>
        <dbReference type="ARBA" id="ARBA00022857"/>
    </source>
</evidence>
<protein>
    <submittedName>
        <fullName evidence="9 10">Aldo/keto reductase</fullName>
    </submittedName>
</protein>
<dbReference type="OrthoDB" id="9804790at2"/>
<reference evidence="11" key="2">
    <citation type="submission" date="2010-08" db="EMBL/GenBank/DDBJ databases">
        <title>Complete sequence of Fibrobacter succinogenes subsp. succinogenes S85.</title>
        <authorList>
            <person name="Durkin A.S."/>
            <person name="Nelson K.E."/>
            <person name="Morrison M."/>
            <person name="Forsberg C.W."/>
            <person name="Wilson D.B."/>
            <person name="Russell J.B."/>
            <person name="Cann I.K.O."/>
            <person name="Mackie R.I."/>
            <person name="White B.A."/>
        </authorList>
    </citation>
    <scope>NUCLEOTIDE SEQUENCE [LARGE SCALE GENOMIC DNA]</scope>
    <source>
        <strain evidence="11">ATCC 19169 / S85</strain>
    </source>
</reference>
<dbReference type="FunFam" id="3.20.20.100:FF:000002">
    <property type="entry name" value="2,5-diketo-D-gluconic acid reductase A"/>
    <property type="match status" value="1"/>
</dbReference>
<dbReference type="KEGG" id="fsu:Fisuc_1709"/>
<dbReference type="Gene3D" id="3.20.20.100">
    <property type="entry name" value="NADP-dependent oxidoreductase domain"/>
    <property type="match status" value="1"/>
</dbReference>
<dbReference type="EMBL" id="CP001792">
    <property type="protein sequence ID" value="ACX75302.1"/>
    <property type="molecule type" value="Genomic_DNA"/>
</dbReference>
<dbReference type="STRING" id="59374.FSU_2203"/>
<dbReference type="PANTHER" id="PTHR43827:SF3">
    <property type="entry name" value="NADP-DEPENDENT OXIDOREDUCTASE DOMAIN-CONTAINING PROTEIN"/>
    <property type="match status" value="1"/>
</dbReference>
<proteinExistence type="inferred from homology"/>
<reference evidence="9 12" key="1">
    <citation type="submission" date="2009-10" db="EMBL/GenBank/DDBJ databases">
        <title>Complete sequence of Fibrobacter succinogenes subsp. succinogenes S85.</title>
        <authorList>
            <consortium name="US DOE Joint Genome Institute"/>
            <person name="Lucas S."/>
            <person name="Copeland A."/>
            <person name="Lapidus A."/>
            <person name="Glavina del Rio T."/>
            <person name="Tice H."/>
            <person name="Bruce D."/>
            <person name="Goodwin L."/>
            <person name="Pitluck S."/>
            <person name="Chertkov O."/>
            <person name="Detter J.C."/>
            <person name="Han C."/>
            <person name="Tapia R."/>
            <person name="Larimer F."/>
            <person name="Land M."/>
            <person name="Hauser L."/>
            <person name="Kyrpides N."/>
            <person name="Mikhailova N."/>
            <person name="Weimer P.J."/>
            <person name="Stevenson D.M."/>
            <person name="Boyum J."/>
            <person name="Brumm P.I."/>
            <person name="Mead D."/>
        </authorList>
    </citation>
    <scope>NUCLEOTIDE SEQUENCE [LARGE SCALE GENOMIC DNA]</scope>
    <source>
        <strain evidence="12">ATCC 19169 / S85</strain>
        <strain evidence="9">S85</strain>
    </source>
</reference>
<feature type="active site" description="Proton donor" evidence="5">
    <location>
        <position position="55"/>
    </location>
</feature>
<evidence type="ECO:0000256" key="1">
    <source>
        <dbReference type="ARBA" id="ARBA00007905"/>
    </source>
</evidence>
<dbReference type="AlphaFoldDB" id="C9RRW6"/>
<dbReference type="PROSITE" id="PS00062">
    <property type="entry name" value="ALDOKETO_REDUCTASE_2"/>
    <property type="match status" value="1"/>
</dbReference>
<dbReference type="PIRSF" id="PIRSF000097">
    <property type="entry name" value="AKR"/>
    <property type="match status" value="1"/>
</dbReference>
<evidence type="ECO:0000313" key="11">
    <source>
        <dbReference type="Proteomes" id="UP000000517"/>
    </source>
</evidence>
<dbReference type="eggNOG" id="COG0656">
    <property type="taxonomic scope" value="Bacteria"/>
</dbReference>
<evidence type="ECO:0000256" key="4">
    <source>
        <dbReference type="ARBA" id="ARBA00049445"/>
    </source>
</evidence>
<dbReference type="InterPro" id="IPR018170">
    <property type="entry name" value="Aldo/ket_reductase_CS"/>
</dbReference>
<evidence type="ECO:0000256" key="5">
    <source>
        <dbReference type="PIRSR" id="PIRSR000097-1"/>
    </source>
</evidence>
<dbReference type="InterPro" id="IPR036812">
    <property type="entry name" value="NAD(P)_OxRdtase_dom_sf"/>
</dbReference>
<reference evidence="10" key="3">
    <citation type="submission" date="2010-08" db="EMBL/GenBank/DDBJ databases">
        <authorList>
            <person name="Durkin A.S."/>
            <person name="Nelson K.E."/>
            <person name="Morrison M."/>
            <person name="Forsberg C.W."/>
            <person name="Wilson D.B."/>
            <person name="Russell J.B."/>
            <person name="Cann I.K.O."/>
            <person name="Mackie R.I."/>
            <person name="White B.A."/>
        </authorList>
    </citation>
    <scope>NUCLEOTIDE SEQUENCE</scope>
    <source>
        <strain evidence="10">S85</strain>
    </source>
</reference>
<evidence type="ECO:0000259" key="8">
    <source>
        <dbReference type="Pfam" id="PF00248"/>
    </source>
</evidence>
<gene>
    <name evidence="9" type="ordered locus">Fisuc_1709</name>
    <name evidence="10" type="ordered locus">FSU_2203</name>
</gene>
<evidence type="ECO:0000313" key="10">
    <source>
        <dbReference type="EMBL" id="ADL27089.1"/>
    </source>
</evidence>
<comment type="catalytic activity">
    <reaction evidence="4">
        <text>hydroxyacetone + NADP(+) = methylglyoxal + NADPH + H(+)</text>
        <dbReference type="Rhea" id="RHEA:27986"/>
        <dbReference type="ChEBI" id="CHEBI:15378"/>
        <dbReference type="ChEBI" id="CHEBI:17158"/>
        <dbReference type="ChEBI" id="CHEBI:27957"/>
        <dbReference type="ChEBI" id="CHEBI:57783"/>
        <dbReference type="ChEBI" id="CHEBI:58349"/>
    </reaction>
</comment>
<dbReference type="Proteomes" id="UP000000517">
    <property type="component" value="Chromosome"/>
</dbReference>
<sequence>MQNSKGAAPTVKLNSGFDMPVLGLGTWTLRGKVAEDAVYVAIKNGYRLIDTAKYYDNEEAVGRGIRRAIDDGLVKREDLFVTSKLVPWSSSLDEDIDDSLEKLGLEYIDLMLLHQHGRDAEDKAVYKAMERAVKAKKIRSIGISNYYTEKTAKRFFADFEIKPAVVQNENHVFYQNTEFKEYAKRYGAVVESYYPLGGRGHTEDVLGNKVVTKIAKAHGKSAAQVVLRWHVQSGYIAIPGSKNPDHIAENISIFDFELTDDEMKQIAALDTGHRYENW</sequence>
<feature type="domain" description="NADP-dependent oxidoreductase" evidence="8">
    <location>
        <begin position="22"/>
        <end position="270"/>
    </location>
</feature>
<evidence type="ECO:0000256" key="3">
    <source>
        <dbReference type="ARBA" id="ARBA00023002"/>
    </source>
</evidence>
<evidence type="ECO:0000313" key="9">
    <source>
        <dbReference type="EMBL" id="ACX75302.1"/>
    </source>
</evidence>
<dbReference type="InterPro" id="IPR020471">
    <property type="entry name" value="AKR"/>
</dbReference>
<dbReference type="EMBL" id="CP002158">
    <property type="protein sequence ID" value="ADL27089.1"/>
    <property type="molecule type" value="Genomic_DNA"/>
</dbReference>
<dbReference type="Pfam" id="PF00248">
    <property type="entry name" value="Aldo_ket_red"/>
    <property type="match status" value="1"/>
</dbReference>
<comment type="similarity">
    <text evidence="1">Belongs to the aldo/keto reductase family.</text>
</comment>
<feature type="binding site" evidence="6">
    <location>
        <position position="114"/>
    </location>
    <ligand>
        <name>substrate</name>
    </ligand>
</feature>
<dbReference type="GO" id="GO:0016616">
    <property type="term" value="F:oxidoreductase activity, acting on the CH-OH group of donors, NAD or NADP as acceptor"/>
    <property type="evidence" value="ECO:0007669"/>
    <property type="project" value="UniProtKB-ARBA"/>
</dbReference>
<keyword evidence="3" id="KW-0560">Oxidoreductase</keyword>
<keyword evidence="12" id="KW-1185">Reference proteome</keyword>